<dbReference type="Proteomes" id="UP000287166">
    <property type="component" value="Unassembled WGS sequence"/>
</dbReference>
<evidence type="ECO:0000313" key="1">
    <source>
        <dbReference type="EMBL" id="GBE84501.1"/>
    </source>
</evidence>
<dbReference type="AlphaFoldDB" id="A0A401GQI2"/>
<sequence>MIPPTALNLYITPKTKNEITLLAALREAEAQVAYFRQRTLELQATNVLNEVYCKTLREQLAFAEEKKKQLKGKGKLVGDGLPVLLSGDWFYEHIVEFEAWQKCEQREKEQRKADNYDS</sequence>
<proteinExistence type="predicted"/>
<protein>
    <submittedName>
        <fullName evidence="1">Uncharacterized protein</fullName>
    </submittedName>
</protein>
<dbReference type="RefSeq" id="XP_027615414.1">
    <property type="nucleotide sequence ID" value="XM_027759613.1"/>
</dbReference>
<accession>A0A401GQI2</accession>
<gene>
    <name evidence="1" type="ORF">SCP_0604800</name>
</gene>
<evidence type="ECO:0000313" key="2">
    <source>
        <dbReference type="Proteomes" id="UP000287166"/>
    </source>
</evidence>
<dbReference type="InParanoid" id="A0A401GQI2"/>
<dbReference type="EMBL" id="BFAD01000006">
    <property type="protein sequence ID" value="GBE84501.1"/>
    <property type="molecule type" value="Genomic_DNA"/>
</dbReference>
<comment type="caution">
    <text evidence="1">The sequence shown here is derived from an EMBL/GenBank/DDBJ whole genome shotgun (WGS) entry which is preliminary data.</text>
</comment>
<name>A0A401GQI2_9APHY</name>
<reference evidence="1 2" key="1">
    <citation type="journal article" date="2018" name="Sci. Rep.">
        <title>Genome sequence of the cauliflower mushroom Sparassis crispa (Hanabiratake) and its association with beneficial usage.</title>
        <authorList>
            <person name="Kiyama R."/>
            <person name="Furutani Y."/>
            <person name="Kawaguchi K."/>
            <person name="Nakanishi T."/>
        </authorList>
    </citation>
    <scope>NUCLEOTIDE SEQUENCE [LARGE SCALE GENOMIC DNA]</scope>
</reference>
<dbReference type="OrthoDB" id="2758138at2759"/>
<dbReference type="GeneID" id="38781418"/>
<organism evidence="1 2">
    <name type="scientific">Sparassis crispa</name>
    <dbReference type="NCBI Taxonomy" id="139825"/>
    <lineage>
        <taxon>Eukaryota</taxon>
        <taxon>Fungi</taxon>
        <taxon>Dikarya</taxon>
        <taxon>Basidiomycota</taxon>
        <taxon>Agaricomycotina</taxon>
        <taxon>Agaricomycetes</taxon>
        <taxon>Polyporales</taxon>
        <taxon>Sparassidaceae</taxon>
        <taxon>Sparassis</taxon>
    </lineage>
</organism>
<keyword evidence="2" id="KW-1185">Reference proteome</keyword>